<organism evidence="2 3">
    <name type="scientific">Mesobacillus selenatarsenatis (strain DSM 18680 / JCM 14380 / FERM P-15431 / SF-1)</name>
    <dbReference type="NCBI Taxonomy" id="1321606"/>
    <lineage>
        <taxon>Bacteria</taxon>
        <taxon>Bacillati</taxon>
        <taxon>Bacillota</taxon>
        <taxon>Bacilli</taxon>
        <taxon>Bacillales</taxon>
        <taxon>Bacillaceae</taxon>
        <taxon>Mesobacillus</taxon>
    </lineage>
</organism>
<comment type="caution">
    <text evidence="2">The sequence shown here is derived from an EMBL/GenBank/DDBJ whole genome shotgun (WGS) entry which is preliminary data.</text>
</comment>
<evidence type="ECO:0000313" key="2">
    <source>
        <dbReference type="EMBL" id="GAM14761.1"/>
    </source>
</evidence>
<evidence type="ECO:0000313" key="3">
    <source>
        <dbReference type="Proteomes" id="UP000031014"/>
    </source>
</evidence>
<dbReference type="Proteomes" id="UP000031014">
    <property type="component" value="Unassembled WGS sequence"/>
</dbReference>
<dbReference type="AlphaFoldDB" id="A0A0A8X9D2"/>
<protein>
    <submittedName>
        <fullName evidence="2">Uncharacterized protein</fullName>
    </submittedName>
</protein>
<name>A0A0A8X9D2_MESS1</name>
<gene>
    <name evidence="2" type="ORF">SAMD00020551_2915</name>
</gene>
<reference evidence="2 3" key="1">
    <citation type="submission" date="2013-06" db="EMBL/GenBank/DDBJ databases">
        <title>Whole genome shotgun sequence of Bacillus selenatarsenatis SF-1.</title>
        <authorList>
            <person name="Kuroda M."/>
            <person name="Sei K."/>
            <person name="Yamashita M."/>
            <person name="Ike M."/>
        </authorList>
    </citation>
    <scope>NUCLEOTIDE SEQUENCE [LARGE SCALE GENOMIC DNA]</scope>
    <source>
        <strain evidence="2 3">SF-1</strain>
    </source>
</reference>
<dbReference type="EMBL" id="BASE01000069">
    <property type="protein sequence ID" value="GAM14761.1"/>
    <property type="molecule type" value="Genomic_DNA"/>
</dbReference>
<keyword evidence="3" id="KW-1185">Reference proteome</keyword>
<feature type="region of interest" description="Disordered" evidence="1">
    <location>
        <begin position="1"/>
        <end position="40"/>
    </location>
</feature>
<proteinExistence type="predicted"/>
<sequence>MSCGISWTGETPQTPKAVRRLSAGPAESEAPGTEINGPNL</sequence>
<accession>A0A0A8X9D2</accession>
<evidence type="ECO:0000256" key="1">
    <source>
        <dbReference type="SAM" id="MobiDB-lite"/>
    </source>
</evidence>